<reference evidence="4" key="1">
    <citation type="journal article" date="2020" name="Stud. Mycol.">
        <title>101 Dothideomycetes genomes: a test case for predicting lifestyles and emergence of pathogens.</title>
        <authorList>
            <person name="Haridas S."/>
            <person name="Albert R."/>
            <person name="Binder M."/>
            <person name="Bloem J."/>
            <person name="Labutti K."/>
            <person name="Salamov A."/>
            <person name="Andreopoulos B."/>
            <person name="Baker S."/>
            <person name="Barry K."/>
            <person name="Bills G."/>
            <person name="Bluhm B."/>
            <person name="Cannon C."/>
            <person name="Castanera R."/>
            <person name="Culley D."/>
            <person name="Daum C."/>
            <person name="Ezra D."/>
            <person name="Gonzalez J."/>
            <person name="Henrissat B."/>
            <person name="Kuo A."/>
            <person name="Liang C."/>
            <person name="Lipzen A."/>
            <person name="Lutzoni F."/>
            <person name="Magnuson J."/>
            <person name="Mondo S."/>
            <person name="Nolan M."/>
            <person name="Ohm R."/>
            <person name="Pangilinan J."/>
            <person name="Park H.-J."/>
            <person name="Ramirez L."/>
            <person name="Alfaro M."/>
            <person name="Sun H."/>
            <person name="Tritt A."/>
            <person name="Yoshinaga Y."/>
            <person name="Zwiers L.-H."/>
            <person name="Turgeon B."/>
            <person name="Goodwin S."/>
            <person name="Spatafora J."/>
            <person name="Crous P."/>
            <person name="Grigoriev I."/>
        </authorList>
    </citation>
    <scope>NUCLEOTIDE SEQUENCE</scope>
    <source>
        <strain evidence="4">CBS 116005</strain>
    </source>
</reference>
<evidence type="ECO:0000313" key="5">
    <source>
        <dbReference type="Proteomes" id="UP000799436"/>
    </source>
</evidence>
<keyword evidence="5" id="KW-1185">Reference proteome</keyword>
<dbReference type="SUPFAM" id="SSF52540">
    <property type="entry name" value="P-loop containing nucleoside triphosphate hydrolases"/>
    <property type="match status" value="1"/>
</dbReference>
<dbReference type="GO" id="GO:0006139">
    <property type="term" value="P:nucleobase-containing compound metabolic process"/>
    <property type="evidence" value="ECO:0007669"/>
    <property type="project" value="InterPro"/>
</dbReference>
<proteinExistence type="predicted"/>
<keyword evidence="4" id="KW-0378">Hydrolase</keyword>
<gene>
    <name evidence="4" type="ORF">EJ03DRAFT_375425</name>
</gene>
<dbReference type="AlphaFoldDB" id="A0A6G1L627"/>
<name>A0A6G1L627_9PEZI</name>
<dbReference type="GO" id="GO:0016787">
    <property type="term" value="F:hydrolase activity"/>
    <property type="evidence" value="ECO:0007669"/>
    <property type="project" value="UniProtKB-KW"/>
</dbReference>
<dbReference type="Pfam" id="PF00406">
    <property type="entry name" value="ADK"/>
    <property type="match status" value="1"/>
</dbReference>
<sequence length="143" mass="15887">MLAGRLGPPEMTVGVLKSRLQAAVKQDGVTTFVLDGFPRALKPAQLFEEHVAPIYRVLVLDYAEETTTARLEARARFDDVAGAANLAERMRTYREDTAQVIEAFEALDKVVHIDADRDVEAVWWDVRKAVADLLGEHAPPCEL</sequence>
<dbReference type="PANTHER" id="PTHR23359">
    <property type="entry name" value="NUCLEOTIDE KINASE"/>
    <property type="match status" value="1"/>
</dbReference>
<evidence type="ECO:0000256" key="1">
    <source>
        <dbReference type="ARBA" id="ARBA00022679"/>
    </source>
</evidence>
<protein>
    <submittedName>
        <fullName evidence="4">P-loop containing nucleoside triphosphate hydrolase protein</fullName>
    </submittedName>
</protein>
<dbReference type="OrthoDB" id="442176at2759"/>
<evidence type="ECO:0000256" key="3">
    <source>
        <dbReference type="ARBA" id="ARBA00022777"/>
    </source>
</evidence>
<accession>A0A6G1L627</accession>
<evidence type="ECO:0000313" key="4">
    <source>
        <dbReference type="EMBL" id="KAF2768391.1"/>
    </source>
</evidence>
<keyword evidence="2" id="KW-0547">Nucleotide-binding</keyword>
<dbReference type="Gene3D" id="3.40.50.300">
    <property type="entry name" value="P-loop containing nucleotide triphosphate hydrolases"/>
    <property type="match status" value="1"/>
</dbReference>
<dbReference type="InterPro" id="IPR027417">
    <property type="entry name" value="P-loop_NTPase"/>
</dbReference>
<keyword evidence="3" id="KW-0418">Kinase</keyword>
<dbReference type="InterPro" id="IPR000850">
    <property type="entry name" value="Adenylat/UMP-CMP_kin"/>
</dbReference>
<dbReference type="GO" id="GO:0005524">
    <property type="term" value="F:ATP binding"/>
    <property type="evidence" value="ECO:0007669"/>
    <property type="project" value="InterPro"/>
</dbReference>
<organism evidence="4 5">
    <name type="scientific">Teratosphaeria nubilosa</name>
    <dbReference type="NCBI Taxonomy" id="161662"/>
    <lineage>
        <taxon>Eukaryota</taxon>
        <taxon>Fungi</taxon>
        <taxon>Dikarya</taxon>
        <taxon>Ascomycota</taxon>
        <taxon>Pezizomycotina</taxon>
        <taxon>Dothideomycetes</taxon>
        <taxon>Dothideomycetidae</taxon>
        <taxon>Mycosphaerellales</taxon>
        <taxon>Teratosphaeriaceae</taxon>
        <taxon>Teratosphaeria</taxon>
    </lineage>
</organism>
<dbReference type="Proteomes" id="UP000799436">
    <property type="component" value="Unassembled WGS sequence"/>
</dbReference>
<evidence type="ECO:0000256" key="2">
    <source>
        <dbReference type="ARBA" id="ARBA00022741"/>
    </source>
</evidence>
<dbReference type="GO" id="GO:0019205">
    <property type="term" value="F:nucleobase-containing compound kinase activity"/>
    <property type="evidence" value="ECO:0007669"/>
    <property type="project" value="InterPro"/>
</dbReference>
<dbReference type="EMBL" id="ML995845">
    <property type="protein sequence ID" value="KAF2768391.1"/>
    <property type="molecule type" value="Genomic_DNA"/>
</dbReference>
<keyword evidence="1" id="KW-0808">Transferase</keyword>